<accession>A0A1V2H0C2</accession>
<dbReference type="Proteomes" id="UP000188879">
    <property type="component" value="Unassembled WGS sequence"/>
</dbReference>
<dbReference type="PANTHER" id="PTHR42937">
    <property type="match status" value="1"/>
</dbReference>
<evidence type="ECO:0000259" key="3">
    <source>
        <dbReference type="Pfam" id="PF00291"/>
    </source>
</evidence>
<dbReference type="SUPFAM" id="SSF53686">
    <property type="entry name" value="Tryptophan synthase beta subunit-like PLP-dependent enzymes"/>
    <property type="match status" value="1"/>
</dbReference>
<dbReference type="CDD" id="cd00640">
    <property type="entry name" value="Trp-synth-beta_II"/>
    <property type="match status" value="1"/>
</dbReference>
<name>A0A1V2H0C2_9PROT</name>
<feature type="domain" description="Tryptophan synthase beta chain-like PALP" evidence="3">
    <location>
        <begin position="22"/>
        <end position="340"/>
    </location>
</feature>
<comment type="cofactor">
    <cofactor evidence="1">
        <name>pyridoxal 5'-phosphate</name>
        <dbReference type="ChEBI" id="CHEBI:597326"/>
    </cofactor>
</comment>
<sequence length="345" mass="34408">MAPNDILPSPQDIARLLGRLDPAYAPTPLHSLPALARKLGIAALWVKDEGARSLGSFKSLGGTYAGLRALARHAGVTPEALLEAATRPQVLPALLCASDGNHGLAVAAAARAAGAPCTVFLHSSVPQARAARITAMGAAITWVQGTYDDAVDAAVLAAEKGDGLLVADTALGAQDPVVGDVMAGYGVIAAEIRAQATAPLPTHLYVQAGVGGLAAAMIAGLDGFLAAPAAMAVVEPAEAASVGAALAAGRVLRLPGALHSVAEMLSCGEASGPALALLQPRAPRAIAVPEDRLVEAPRLLGESGGPASTPSGATGFSGLLQDIADGRHPGPDARVLLVISERALS</sequence>
<dbReference type="PANTHER" id="PTHR42937:SF1">
    <property type="entry name" value="DIAMINOPROPIONATE AMMONIA-LYASE"/>
    <property type="match status" value="1"/>
</dbReference>
<dbReference type="GO" id="GO:0016829">
    <property type="term" value="F:lyase activity"/>
    <property type="evidence" value="ECO:0007669"/>
    <property type="project" value="UniProtKB-KW"/>
</dbReference>
<dbReference type="OrthoDB" id="34584at2"/>
<organism evidence="4 5">
    <name type="scientific">Teichococcus deserti</name>
    <dbReference type="NCBI Taxonomy" id="1817963"/>
    <lineage>
        <taxon>Bacteria</taxon>
        <taxon>Pseudomonadati</taxon>
        <taxon>Pseudomonadota</taxon>
        <taxon>Alphaproteobacteria</taxon>
        <taxon>Acetobacterales</taxon>
        <taxon>Roseomonadaceae</taxon>
        <taxon>Roseomonas</taxon>
    </lineage>
</organism>
<dbReference type="AlphaFoldDB" id="A0A1V2H0C2"/>
<protein>
    <submittedName>
        <fullName evidence="4">PLP-dependent lyase/thiolase</fullName>
    </submittedName>
</protein>
<evidence type="ECO:0000256" key="2">
    <source>
        <dbReference type="ARBA" id="ARBA00022898"/>
    </source>
</evidence>
<keyword evidence="5" id="KW-1185">Reference proteome</keyword>
<keyword evidence="2" id="KW-0663">Pyridoxal phosphate</keyword>
<comment type="caution">
    <text evidence="4">The sequence shown here is derived from an EMBL/GenBank/DDBJ whole genome shotgun (WGS) entry which is preliminary data.</text>
</comment>
<dbReference type="EMBL" id="MLCO01000153">
    <property type="protein sequence ID" value="ONG51776.1"/>
    <property type="molecule type" value="Genomic_DNA"/>
</dbReference>
<dbReference type="RefSeq" id="WP_076958250.1">
    <property type="nucleotide sequence ID" value="NZ_MLCO01000153.1"/>
</dbReference>
<dbReference type="InterPro" id="IPR001926">
    <property type="entry name" value="TrpB-like_PALP"/>
</dbReference>
<gene>
    <name evidence="4" type="ORF">BKE38_15515</name>
</gene>
<dbReference type="Gene3D" id="3.40.50.1100">
    <property type="match status" value="2"/>
</dbReference>
<evidence type="ECO:0000313" key="4">
    <source>
        <dbReference type="EMBL" id="ONG51776.1"/>
    </source>
</evidence>
<evidence type="ECO:0000313" key="5">
    <source>
        <dbReference type="Proteomes" id="UP000188879"/>
    </source>
</evidence>
<dbReference type="InterPro" id="IPR036052">
    <property type="entry name" value="TrpB-like_PALP_sf"/>
</dbReference>
<keyword evidence="4" id="KW-0456">Lyase</keyword>
<dbReference type="Pfam" id="PF00291">
    <property type="entry name" value="PALP"/>
    <property type="match status" value="1"/>
</dbReference>
<reference evidence="4 5" key="1">
    <citation type="submission" date="2016-10" db="EMBL/GenBank/DDBJ databases">
        <title>Draft Genome sequence of Roseomonas sp. strain M3.</title>
        <authorList>
            <person name="Subhash Y."/>
            <person name="Lee S."/>
        </authorList>
    </citation>
    <scope>NUCLEOTIDE SEQUENCE [LARGE SCALE GENOMIC DNA]</scope>
    <source>
        <strain evidence="4 5">M3</strain>
    </source>
</reference>
<evidence type="ECO:0000256" key="1">
    <source>
        <dbReference type="ARBA" id="ARBA00001933"/>
    </source>
</evidence>
<proteinExistence type="predicted"/>